<dbReference type="OrthoDB" id="5599552at2759"/>
<evidence type="ECO:0000256" key="6">
    <source>
        <dbReference type="SAM" id="MobiDB-lite"/>
    </source>
</evidence>
<dbReference type="OMA" id="QHVVACH"/>
<proteinExistence type="predicted"/>
<dbReference type="InterPro" id="IPR021740">
    <property type="entry name" value="Velvet"/>
</dbReference>
<dbReference type="PROSITE" id="PS51821">
    <property type="entry name" value="VELVET"/>
    <property type="match status" value="1"/>
</dbReference>
<evidence type="ECO:0000256" key="5">
    <source>
        <dbReference type="ARBA" id="ARBA00023242"/>
    </source>
</evidence>
<feature type="region of interest" description="Disordered" evidence="6">
    <location>
        <begin position="1"/>
        <end position="28"/>
    </location>
</feature>
<dbReference type="EMBL" id="KQ257452">
    <property type="protein sequence ID" value="KND02649.1"/>
    <property type="molecule type" value="Genomic_DNA"/>
</dbReference>
<accession>A0A0L0HPD1</accession>
<dbReference type="GeneID" id="27685379"/>
<keyword evidence="9" id="KW-1185">Reference proteome</keyword>
<dbReference type="AlphaFoldDB" id="A0A0L0HPD1"/>
<feature type="compositionally biased region" description="Polar residues" evidence="6">
    <location>
        <begin position="182"/>
        <end position="195"/>
    </location>
</feature>
<evidence type="ECO:0000313" key="8">
    <source>
        <dbReference type="EMBL" id="KND02649.1"/>
    </source>
</evidence>
<feature type="region of interest" description="Disordered" evidence="6">
    <location>
        <begin position="171"/>
        <end position="199"/>
    </location>
</feature>
<dbReference type="Proteomes" id="UP000053201">
    <property type="component" value="Unassembled WGS sequence"/>
</dbReference>
<dbReference type="RefSeq" id="XP_016610688.1">
    <property type="nucleotide sequence ID" value="XM_016750052.1"/>
</dbReference>
<evidence type="ECO:0000256" key="4">
    <source>
        <dbReference type="ARBA" id="ARBA00023163"/>
    </source>
</evidence>
<dbReference type="PANTHER" id="PTHR33572">
    <property type="entry name" value="SPORE DEVELOPMENT REGULATOR VOSA"/>
    <property type="match status" value="1"/>
</dbReference>
<keyword evidence="4" id="KW-0804">Transcription</keyword>
<dbReference type="InterPro" id="IPR037525">
    <property type="entry name" value="Velvet_dom"/>
</dbReference>
<gene>
    <name evidence="8" type="ORF">SPPG_01736</name>
</gene>
<keyword evidence="2" id="KW-0749">Sporulation</keyword>
<evidence type="ECO:0000259" key="7">
    <source>
        <dbReference type="PROSITE" id="PS51821"/>
    </source>
</evidence>
<feature type="domain" description="Velvet" evidence="7">
    <location>
        <begin position="26"/>
        <end position="272"/>
    </location>
</feature>
<dbReference type="PANTHER" id="PTHR33572:SF17">
    <property type="entry name" value="SEXUAL DEVELOPMENT REGULATOR VELC"/>
    <property type="match status" value="1"/>
</dbReference>
<dbReference type="InterPro" id="IPR038491">
    <property type="entry name" value="Velvet_dom_sf"/>
</dbReference>
<keyword evidence="5" id="KW-0539">Nucleus</keyword>
<evidence type="ECO:0000256" key="3">
    <source>
        <dbReference type="ARBA" id="ARBA00023015"/>
    </source>
</evidence>
<dbReference type="InParanoid" id="A0A0L0HPD1"/>
<reference evidence="8 9" key="1">
    <citation type="submission" date="2009-08" db="EMBL/GenBank/DDBJ databases">
        <title>The Genome Sequence of Spizellomyces punctatus strain DAOM BR117.</title>
        <authorList>
            <consortium name="The Broad Institute Genome Sequencing Platform"/>
            <person name="Russ C."/>
            <person name="Cuomo C."/>
            <person name="Shea T."/>
            <person name="Young S.K."/>
            <person name="Zeng Q."/>
            <person name="Koehrsen M."/>
            <person name="Haas B."/>
            <person name="Borodovsky M."/>
            <person name="Guigo R."/>
            <person name="Alvarado L."/>
            <person name="Berlin A."/>
            <person name="Bochicchio J."/>
            <person name="Borenstein D."/>
            <person name="Chapman S."/>
            <person name="Chen Z."/>
            <person name="Engels R."/>
            <person name="Freedman E."/>
            <person name="Gellesch M."/>
            <person name="Goldberg J."/>
            <person name="Griggs A."/>
            <person name="Gujja S."/>
            <person name="Heiman D."/>
            <person name="Hepburn T."/>
            <person name="Howarth C."/>
            <person name="Jen D."/>
            <person name="Larson L."/>
            <person name="Lewis B."/>
            <person name="Mehta T."/>
            <person name="Park D."/>
            <person name="Pearson M."/>
            <person name="Roberts A."/>
            <person name="Saif S."/>
            <person name="Shenoy N."/>
            <person name="Sisk P."/>
            <person name="Stolte C."/>
            <person name="Sykes S."/>
            <person name="Thomson T."/>
            <person name="Walk T."/>
            <person name="White J."/>
            <person name="Yandava C."/>
            <person name="Burger G."/>
            <person name="Gray M.W."/>
            <person name="Holland P.W.H."/>
            <person name="King N."/>
            <person name="Lang F.B.F."/>
            <person name="Roger A.J."/>
            <person name="Ruiz-Trillo I."/>
            <person name="Lander E."/>
            <person name="Nusbaum C."/>
        </authorList>
    </citation>
    <scope>NUCLEOTIDE SEQUENCE [LARGE SCALE GENOMIC DNA]</scope>
    <source>
        <strain evidence="8 9">DAOM BR117</strain>
    </source>
</reference>
<keyword evidence="3" id="KW-0805">Transcription regulation</keyword>
<dbReference type="Pfam" id="PF11754">
    <property type="entry name" value="Velvet"/>
    <property type="match status" value="2"/>
</dbReference>
<name>A0A0L0HPD1_SPIPD</name>
<comment type="subcellular location">
    <subcellularLocation>
        <location evidence="1">Nucleus</location>
    </subcellularLocation>
</comment>
<protein>
    <recommendedName>
        <fullName evidence="7">Velvet domain-containing protein</fullName>
    </recommendedName>
</protein>
<dbReference type="GO" id="GO:0030435">
    <property type="term" value="P:sporulation resulting in formation of a cellular spore"/>
    <property type="evidence" value="ECO:0007669"/>
    <property type="project" value="UniProtKB-KW"/>
</dbReference>
<evidence type="ECO:0000313" key="9">
    <source>
        <dbReference type="Proteomes" id="UP000053201"/>
    </source>
</evidence>
<dbReference type="GO" id="GO:0005634">
    <property type="term" value="C:nucleus"/>
    <property type="evidence" value="ECO:0007669"/>
    <property type="project" value="UniProtKB-SubCell"/>
</dbReference>
<evidence type="ECO:0000256" key="1">
    <source>
        <dbReference type="ARBA" id="ARBA00004123"/>
    </source>
</evidence>
<dbReference type="Gene3D" id="2.60.40.3960">
    <property type="entry name" value="Velvet domain"/>
    <property type="match status" value="1"/>
</dbReference>
<evidence type="ECO:0000256" key="2">
    <source>
        <dbReference type="ARBA" id="ARBA00022969"/>
    </source>
</evidence>
<sequence length="285" mass="30987">MASLQQSDAGRLRPHPSEQSLKSPAPGSVRYELRVLQQPIRARACGFGTKDRRRVDPPPVVELIKYDERNIRDSSAQEEPYLVCHASLCSADGTEDRGLINNIYADESAGELGASQHALVGCAVATAQPLKDVHGVKKLMFIFPDLSVRPPGHLRLKFRLVDLRPVFERGTGAGTTDGEEQNVLTSGGLRTSSGPSAFRPVASTSRVTTALTSQEHINMAEEAALSSAIPIQAMTLSDVFTCYRAKQFPGMLESTDLSKCLVAQGVQDIPIRDKGVDPSRMLDRY</sequence>
<dbReference type="VEuPathDB" id="FungiDB:SPPG_01736"/>
<organism evidence="8 9">
    <name type="scientific">Spizellomyces punctatus (strain DAOM BR117)</name>
    <dbReference type="NCBI Taxonomy" id="645134"/>
    <lineage>
        <taxon>Eukaryota</taxon>
        <taxon>Fungi</taxon>
        <taxon>Fungi incertae sedis</taxon>
        <taxon>Chytridiomycota</taxon>
        <taxon>Chytridiomycota incertae sedis</taxon>
        <taxon>Chytridiomycetes</taxon>
        <taxon>Spizellomycetales</taxon>
        <taxon>Spizellomycetaceae</taxon>
        <taxon>Spizellomyces</taxon>
    </lineage>
</organism>